<gene>
    <name evidence="1" type="ORF">F0562_034495</name>
</gene>
<name>A0A5J5ALE6_9ASTE</name>
<dbReference type="PANTHER" id="PTHR34222">
    <property type="entry name" value="GAG_PRE-INTEGRS DOMAIN-CONTAINING PROTEIN"/>
    <property type="match status" value="1"/>
</dbReference>
<evidence type="ECO:0000313" key="2">
    <source>
        <dbReference type="Proteomes" id="UP000325577"/>
    </source>
</evidence>
<proteinExistence type="predicted"/>
<accession>A0A5J5ALE6</accession>
<dbReference type="PANTHER" id="PTHR34222:SF99">
    <property type="entry name" value="PROTEIN, PUTATIVE-RELATED"/>
    <property type="match status" value="1"/>
</dbReference>
<dbReference type="OrthoDB" id="1746290at2759"/>
<protein>
    <submittedName>
        <fullName evidence="1">Uncharacterized protein</fullName>
    </submittedName>
</protein>
<organism evidence="1 2">
    <name type="scientific">Nyssa sinensis</name>
    <dbReference type="NCBI Taxonomy" id="561372"/>
    <lineage>
        <taxon>Eukaryota</taxon>
        <taxon>Viridiplantae</taxon>
        <taxon>Streptophyta</taxon>
        <taxon>Embryophyta</taxon>
        <taxon>Tracheophyta</taxon>
        <taxon>Spermatophyta</taxon>
        <taxon>Magnoliopsida</taxon>
        <taxon>eudicotyledons</taxon>
        <taxon>Gunneridae</taxon>
        <taxon>Pentapetalae</taxon>
        <taxon>asterids</taxon>
        <taxon>Cornales</taxon>
        <taxon>Nyssaceae</taxon>
        <taxon>Nyssa</taxon>
    </lineage>
</organism>
<dbReference type="AlphaFoldDB" id="A0A5J5ALE6"/>
<keyword evidence="2" id="KW-1185">Reference proteome</keyword>
<sequence length="136" mass="14914">MIVTNVESAALITKVENFVFSYARNKNSNKKERPVCSSYGLVGHVVDKCYKLHGYPPGYKAKVQGKGPSANQVSGQSAFVESIPFSQEQCQQLLALINTHSILDATTSGSTLQATRIMKNPQQLSGPYQMEDDWDG</sequence>
<dbReference type="Proteomes" id="UP000325577">
    <property type="component" value="Linkage Group LG20"/>
</dbReference>
<dbReference type="EMBL" id="CM018044">
    <property type="protein sequence ID" value="KAA8529901.1"/>
    <property type="molecule type" value="Genomic_DNA"/>
</dbReference>
<evidence type="ECO:0000313" key="1">
    <source>
        <dbReference type="EMBL" id="KAA8529901.1"/>
    </source>
</evidence>
<reference evidence="1 2" key="1">
    <citation type="submission" date="2019-09" db="EMBL/GenBank/DDBJ databases">
        <title>A chromosome-level genome assembly of the Chinese tupelo Nyssa sinensis.</title>
        <authorList>
            <person name="Yang X."/>
            <person name="Kang M."/>
            <person name="Yang Y."/>
            <person name="Xiong H."/>
            <person name="Wang M."/>
            <person name="Zhang Z."/>
            <person name="Wang Z."/>
            <person name="Wu H."/>
            <person name="Ma T."/>
            <person name="Liu J."/>
            <person name="Xi Z."/>
        </authorList>
    </citation>
    <scope>NUCLEOTIDE SEQUENCE [LARGE SCALE GENOMIC DNA]</scope>
    <source>
        <strain evidence="1">J267</strain>
        <tissue evidence="1">Leaf</tissue>
    </source>
</reference>